<dbReference type="EMBL" id="CAJVPT010005559">
    <property type="protein sequence ID" value="CAG8521304.1"/>
    <property type="molecule type" value="Genomic_DNA"/>
</dbReference>
<gene>
    <name evidence="1" type="ORF">ACOLOM_LOCUS3668</name>
</gene>
<sequence length="357" mass="39807">MSFDITWFLGTVSVATYLAAILRTIPRMRFYRQKSHHKRTPRLPNIRVMASVYATFVTALGTMVIVCSFFIGYLRDRARPDPYSSIHSKSLSILMAIQYTIQSISCFLIAIAFLIYGNKLIKIASEGLSLFEDFNGYPTTPTSNRFSYSTIGINNSEDFERRHCQLKRSIIKMHVLNLAFTASLAILGTFIGLFAFFHESIFENLTLSEASAALDNWIPMILNVFVMAGIAYGEIRIPDKSEPTLANLIYPTTPTTPRRHSSDEELPITITTTTSSSSTQTTDGRVSFHTRNLSTDSDSPLLSWPIPKAVVPTHIRSNELTYMSQYVNGNSSTSLLDDSAANTTASMAKMTNHTTSL</sequence>
<keyword evidence="2" id="KW-1185">Reference proteome</keyword>
<dbReference type="Proteomes" id="UP000789525">
    <property type="component" value="Unassembled WGS sequence"/>
</dbReference>
<protein>
    <submittedName>
        <fullName evidence="1">13196_t:CDS:1</fullName>
    </submittedName>
</protein>
<evidence type="ECO:0000313" key="1">
    <source>
        <dbReference type="EMBL" id="CAG8521304.1"/>
    </source>
</evidence>
<evidence type="ECO:0000313" key="2">
    <source>
        <dbReference type="Proteomes" id="UP000789525"/>
    </source>
</evidence>
<comment type="caution">
    <text evidence="1">The sequence shown here is derived from an EMBL/GenBank/DDBJ whole genome shotgun (WGS) entry which is preliminary data.</text>
</comment>
<organism evidence="1 2">
    <name type="scientific">Acaulospora colombiana</name>
    <dbReference type="NCBI Taxonomy" id="27376"/>
    <lineage>
        <taxon>Eukaryota</taxon>
        <taxon>Fungi</taxon>
        <taxon>Fungi incertae sedis</taxon>
        <taxon>Mucoromycota</taxon>
        <taxon>Glomeromycotina</taxon>
        <taxon>Glomeromycetes</taxon>
        <taxon>Diversisporales</taxon>
        <taxon>Acaulosporaceae</taxon>
        <taxon>Acaulospora</taxon>
    </lineage>
</organism>
<reference evidence="1" key="1">
    <citation type="submission" date="2021-06" db="EMBL/GenBank/DDBJ databases">
        <authorList>
            <person name="Kallberg Y."/>
            <person name="Tangrot J."/>
            <person name="Rosling A."/>
        </authorList>
    </citation>
    <scope>NUCLEOTIDE SEQUENCE</scope>
    <source>
        <strain evidence="1">CL356</strain>
    </source>
</reference>
<proteinExistence type="predicted"/>
<name>A0ACA9LBQ3_9GLOM</name>
<accession>A0ACA9LBQ3</accession>